<comment type="caution">
    <text evidence="3">The sequence shown here is derived from an EMBL/GenBank/DDBJ whole genome shotgun (WGS) entry which is preliminary data.</text>
</comment>
<dbReference type="PROSITE" id="PS51186">
    <property type="entry name" value="GNAT"/>
    <property type="match status" value="1"/>
</dbReference>
<feature type="compositionally biased region" description="Polar residues" evidence="1">
    <location>
        <begin position="65"/>
        <end position="76"/>
    </location>
</feature>
<feature type="compositionally biased region" description="Basic and acidic residues" evidence="1">
    <location>
        <begin position="360"/>
        <end position="369"/>
    </location>
</feature>
<dbReference type="InterPro" id="IPR016181">
    <property type="entry name" value="Acyl_CoA_acyltransferase"/>
</dbReference>
<dbReference type="Gene3D" id="3.40.630.30">
    <property type="match status" value="1"/>
</dbReference>
<organism evidence="3 4">
    <name type="scientific">Rotaria sordida</name>
    <dbReference type="NCBI Taxonomy" id="392033"/>
    <lineage>
        <taxon>Eukaryota</taxon>
        <taxon>Metazoa</taxon>
        <taxon>Spiralia</taxon>
        <taxon>Gnathifera</taxon>
        <taxon>Rotifera</taxon>
        <taxon>Eurotatoria</taxon>
        <taxon>Bdelloidea</taxon>
        <taxon>Philodinida</taxon>
        <taxon>Philodinidae</taxon>
        <taxon>Rotaria</taxon>
    </lineage>
</organism>
<gene>
    <name evidence="3" type="ORF">JXQ802_LOCUS219</name>
</gene>
<feature type="region of interest" description="Disordered" evidence="1">
    <location>
        <begin position="123"/>
        <end position="155"/>
    </location>
</feature>
<protein>
    <recommendedName>
        <fullName evidence="2">N-acetyltransferase domain-containing protein</fullName>
    </recommendedName>
</protein>
<dbReference type="AlphaFoldDB" id="A0A813MS31"/>
<feature type="compositionally biased region" description="Basic residues" evidence="1">
    <location>
        <begin position="24"/>
        <end position="34"/>
    </location>
</feature>
<proteinExistence type="predicted"/>
<accession>A0A813MS31</accession>
<evidence type="ECO:0000313" key="3">
    <source>
        <dbReference type="EMBL" id="CAF0727264.1"/>
    </source>
</evidence>
<reference evidence="3" key="1">
    <citation type="submission" date="2021-02" db="EMBL/GenBank/DDBJ databases">
        <authorList>
            <person name="Nowell W R."/>
        </authorList>
    </citation>
    <scope>NUCLEOTIDE SEQUENCE</scope>
</reference>
<feature type="region of interest" description="Disordered" evidence="1">
    <location>
        <begin position="358"/>
        <end position="384"/>
    </location>
</feature>
<feature type="compositionally biased region" description="Polar residues" evidence="1">
    <location>
        <begin position="46"/>
        <end position="56"/>
    </location>
</feature>
<dbReference type="InterPro" id="IPR000182">
    <property type="entry name" value="GNAT_dom"/>
</dbReference>
<name>A0A813MS31_9BILA</name>
<sequence>MATYSIPFEEIDEKDTTNTGTSPTKKRKSTKRSLRSANSYCIMENGNGSLSDSIPSKPSKCFETQPINGSNLETSTHSQSSVQYANLNNYPLQLTLTPVESSQSTATNIDNIQKFQQIELRNITDDEDDGKQQKKVARPTDYKIPDHDPIVSSYTSTNDSDIIEIHEFSEADVDAYLDIYFEMLHNRLIHFLGDNDQLQQFRIKMKNRLNTDLNSREYQNVLLGKINGEVVAAVTLSFPGETTTVTNDSILPRADSCLASIRRWSMRNANYIPTAMNECYIEMIGVKSAYRNHGIGAALLECVEHFAQEAGALLLTVHTNGLQLTNYFARFGFMIDHSDNSAFWKWIVERQNINKMSKHITPDHDDHMDNASYVNGSIDENDDV</sequence>
<dbReference type="Proteomes" id="UP000663870">
    <property type="component" value="Unassembled WGS sequence"/>
</dbReference>
<evidence type="ECO:0000259" key="2">
    <source>
        <dbReference type="PROSITE" id="PS51186"/>
    </source>
</evidence>
<feature type="region of interest" description="Disordered" evidence="1">
    <location>
        <begin position="1"/>
        <end position="76"/>
    </location>
</feature>
<dbReference type="GO" id="GO:0016747">
    <property type="term" value="F:acyltransferase activity, transferring groups other than amino-acyl groups"/>
    <property type="evidence" value="ECO:0007669"/>
    <property type="project" value="InterPro"/>
</dbReference>
<dbReference type="Pfam" id="PF00583">
    <property type="entry name" value="Acetyltransf_1"/>
    <property type="match status" value="1"/>
</dbReference>
<feature type="domain" description="N-acetyltransferase" evidence="2">
    <location>
        <begin position="163"/>
        <end position="354"/>
    </location>
</feature>
<dbReference type="SUPFAM" id="SSF55729">
    <property type="entry name" value="Acyl-CoA N-acyltransferases (Nat)"/>
    <property type="match status" value="1"/>
</dbReference>
<evidence type="ECO:0000256" key="1">
    <source>
        <dbReference type="SAM" id="MobiDB-lite"/>
    </source>
</evidence>
<feature type="compositionally biased region" description="Basic and acidic residues" evidence="1">
    <location>
        <begin position="138"/>
        <end position="149"/>
    </location>
</feature>
<evidence type="ECO:0000313" key="4">
    <source>
        <dbReference type="Proteomes" id="UP000663870"/>
    </source>
</evidence>
<dbReference type="CDD" id="cd04301">
    <property type="entry name" value="NAT_SF"/>
    <property type="match status" value="1"/>
</dbReference>
<dbReference type="EMBL" id="CAJNOL010000003">
    <property type="protein sequence ID" value="CAF0727264.1"/>
    <property type="molecule type" value="Genomic_DNA"/>
</dbReference>
<keyword evidence="4" id="KW-1185">Reference proteome</keyword>